<dbReference type="InterPro" id="IPR036052">
    <property type="entry name" value="TrpB-like_PALP_sf"/>
</dbReference>
<dbReference type="Proteomes" id="UP001185028">
    <property type="component" value="Unassembled WGS sequence"/>
</dbReference>
<protein>
    <submittedName>
        <fullName evidence="4">Cysteine synthase A</fullName>
        <ecNumber evidence="4">2.5.1.47</ecNumber>
    </submittedName>
</protein>
<evidence type="ECO:0000313" key="5">
    <source>
        <dbReference type="Proteomes" id="UP001185028"/>
    </source>
</evidence>
<name>A0ABU1IX75_9BACL</name>
<comment type="caution">
    <text evidence="4">The sequence shown here is derived from an EMBL/GenBank/DDBJ whole genome shotgun (WGS) entry which is preliminary data.</text>
</comment>
<dbReference type="RefSeq" id="WP_188777024.1">
    <property type="nucleotide sequence ID" value="NZ_BMMB01000008.1"/>
</dbReference>
<keyword evidence="2" id="KW-0663">Pyridoxal phosphate</keyword>
<dbReference type="EC" id="2.5.1.47" evidence="4"/>
<comment type="cofactor">
    <cofactor evidence="1">
        <name>pyridoxal 5'-phosphate</name>
        <dbReference type="ChEBI" id="CHEBI:597326"/>
    </cofactor>
</comment>
<accession>A0ABU1IX75</accession>
<proteinExistence type="predicted"/>
<evidence type="ECO:0000313" key="4">
    <source>
        <dbReference type="EMBL" id="MDR6243838.1"/>
    </source>
</evidence>
<dbReference type="InterPro" id="IPR000634">
    <property type="entry name" value="Ser/Thr_deHydtase_PyrdxlP-BS"/>
</dbReference>
<evidence type="ECO:0000259" key="3">
    <source>
        <dbReference type="Pfam" id="PF00291"/>
    </source>
</evidence>
<reference evidence="4 5" key="1">
    <citation type="submission" date="2023-07" db="EMBL/GenBank/DDBJ databases">
        <title>Genomic Encyclopedia of Type Strains, Phase IV (KMG-IV): sequencing the most valuable type-strain genomes for metagenomic binning, comparative biology and taxonomic classification.</title>
        <authorList>
            <person name="Goeker M."/>
        </authorList>
    </citation>
    <scope>NUCLEOTIDE SEQUENCE [LARGE SCALE GENOMIC DNA]</scope>
    <source>
        <strain evidence="4 5">DSM 22170</strain>
    </source>
</reference>
<dbReference type="InterPro" id="IPR050214">
    <property type="entry name" value="Cys_Synth/Cystath_Beta-Synth"/>
</dbReference>
<organism evidence="4 5">
    <name type="scientific">Paenibacillus hunanensis</name>
    <dbReference type="NCBI Taxonomy" id="539262"/>
    <lineage>
        <taxon>Bacteria</taxon>
        <taxon>Bacillati</taxon>
        <taxon>Bacillota</taxon>
        <taxon>Bacilli</taxon>
        <taxon>Bacillales</taxon>
        <taxon>Paenibacillaceae</taxon>
        <taxon>Paenibacillus</taxon>
    </lineage>
</organism>
<dbReference type="InterPro" id="IPR001926">
    <property type="entry name" value="TrpB-like_PALP"/>
</dbReference>
<dbReference type="PANTHER" id="PTHR10314">
    <property type="entry name" value="CYSTATHIONINE BETA-SYNTHASE"/>
    <property type="match status" value="1"/>
</dbReference>
<dbReference type="GO" id="GO:0004124">
    <property type="term" value="F:cysteine synthase activity"/>
    <property type="evidence" value="ECO:0007669"/>
    <property type="project" value="UniProtKB-EC"/>
</dbReference>
<dbReference type="SUPFAM" id="SSF53686">
    <property type="entry name" value="Tryptophan synthase beta subunit-like PLP-dependent enzymes"/>
    <property type="match status" value="1"/>
</dbReference>
<dbReference type="Gene3D" id="3.40.50.1100">
    <property type="match status" value="2"/>
</dbReference>
<evidence type="ECO:0000256" key="1">
    <source>
        <dbReference type="ARBA" id="ARBA00001933"/>
    </source>
</evidence>
<sequence length="326" mass="36762">MENIIESSLLEKLTEYEKLIGNTPLIELSNIEGVGTIYAKCEWYNATGSIKDRAAFAMIKNLLEENKDRDSSDFHILEYSGGNLALSLAHICKFLNISLTLVLSSAADKSLLSKLYRLNAEVILSDKSKGFWGVMCKAFDVHKENPTWDFLYQHHNKNNHFAHKNGTGSEIIQQLNGKQVDTWVASVGTGGTVTGVYDSLKLKYPSINMCIVSPAELEYGSLEKPNSLRKYAGSGGLGEGRKQRFVEEREMYIQSHYKYSFDDTLREMKRFYDNTGIKIGTSAAANLLASKEIIKEQNRNFSVVTVFPDQGSDEEWEACYRLDEEK</sequence>
<dbReference type="PROSITE" id="PS00165">
    <property type="entry name" value="DEHYDRATASE_SER_THR"/>
    <property type="match status" value="1"/>
</dbReference>
<gene>
    <name evidence="4" type="ORF">JOC58_001731</name>
</gene>
<dbReference type="EMBL" id="JAVDQH010000005">
    <property type="protein sequence ID" value="MDR6243838.1"/>
    <property type="molecule type" value="Genomic_DNA"/>
</dbReference>
<evidence type="ECO:0000256" key="2">
    <source>
        <dbReference type="ARBA" id="ARBA00022898"/>
    </source>
</evidence>
<dbReference type="Pfam" id="PF00291">
    <property type="entry name" value="PALP"/>
    <property type="match status" value="1"/>
</dbReference>
<keyword evidence="4" id="KW-0808">Transferase</keyword>
<keyword evidence="5" id="KW-1185">Reference proteome</keyword>
<feature type="domain" description="Tryptophan synthase beta chain-like PALP" evidence="3">
    <location>
        <begin position="18"/>
        <end position="309"/>
    </location>
</feature>
<dbReference type="InterPro" id="IPR001216">
    <property type="entry name" value="P-phosphate_BS"/>
</dbReference>
<dbReference type="PROSITE" id="PS00901">
    <property type="entry name" value="CYS_SYNTHASE"/>
    <property type="match status" value="1"/>
</dbReference>